<organism evidence="5 6">
    <name type="scientific">Klebsiella michiganensis</name>
    <dbReference type="NCBI Taxonomy" id="1134687"/>
    <lineage>
        <taxon>Bacteria</taxon>
        <taxon>Pseudomonadati</taxon>
        <taxon>Pseudomonadota</taxon>
        <taxon>Gammaproteobacteria</taxon>
        <taxon>Enterobacterales</taxon>
        <taxon>Enterobacteriaceae</taxon>
        <taxon>Klebsiella/Raoultella group</taxon>
        <taxon>Klebsiella</taxon>
    </lineage>
</organism>
<dbReference type="InterPro" id="IPR055397">
    <property type="entry name" value="TraK_C"/>
</dbReference>
<reference evidence="5 6" key="2">
    <citation type="submission" date="2018-01" db="EMBL/GenBank/DDBJ databases">
        <title>Genomic study of Klebsiella pneumoniae.</title>
        <authorList>
            <person name="Yang Y."/>
            <person name="Bicalho R."/>
        </authorList>
    </citation>
    <scope>NUCLEOTIDE SEQUENCE [LARGE SCALE GENOMIC DNA]</scope>
    <source>
        <strain evidence="5 6">A10</strain>
    </source>
</reference>
<proteinExistence type="predicted"/>
<feature type="chain" id="PRO_5014405275" evidence="2">
    <location>
        <begin position="26"/>
        <end position="246"/>
    </location>
</feature>
<feature type="signal peptide" evidence="2">
    <location>
        <begin position="1"/>
        <end position="25"/>
    </location>
</feature>
<dbReference type="AlphaFoldDB" id="A0A2J5QC00"/>
<sequence length="246" mass="26695">MKNAISPAAAAVLLATGLFTSGLLAASAPAAIPFENDAAFNVTLSNTNPTKVVVNGELITSISGPSGAYDQSQTDDGALILSPLVGQNFTVFIQTDHGSSLSLNVRPQPGNGKTLRFTPMSPPLRRNDDAKAWEEGQSYEKTLVSLSRAIVNGQVPDDYQEYPVSRMTAYHPGATVRLTPERQFVGNHLRIVRFRMSNPGNITQSLRERDFWQKGVRAVMLSQHQLYAGGEGYAWIVFSDDGEPRS</sequence>
<dbReference type="EMBL" id="PIDR01000002">
    <property type="protein sequence ID" value="PLO75618.1"/>
    <property type="molecule type" value="Genomic_DNA"/>
</dbReference>
<keyword evidence="2" id="KW-0732">Signal</keyword>
<feature type="region of interest" description="Disordered" evidence="1">
    <location>
        <begin position="106"/>
        <end position="125"/>
    </location>
</feature>
<evidence type="ECO:0000259" key="4">
    <source>
        <dbReference type="Pfam" id="PF23536"/>
    </source>
</evidence>
<feature type="domain" description="TraK C-terminal" evidence="4">
    <location>
        <begin position="131"/>
        <end position="229"/>
    </location>
</feature>
<dbReference type="NCBIfam" id="NF010296">
    <property type="entry name" value="PRK13736.1"/>
    <property type="match status" value="1"/>
</dbReference>
<evidence type="ECO:0000313" key="6">
    <source>
        <dbReference type="Proteomes" id="UP000234667"/>
    </source>
</evidence>
<dbReference type="NCBIfam" id="TIGR02756">
    <property type="entry name" value="TraK_Ftype"/>
    <property type="match status" value="1"/>
</dbReference>
<reference evidence="5 6" key="1">
    <citation type="submission" date="2017-11" db="EMBL/GenBank/DDBJ databases">
        <authorList>
            <person name="Han C.G."/>
        </authorList>
    </citation>
    <scope>NUCLEOTIDE SEQUENCE [LARGE SCALE GENOMIC DNA]</scope>
    <source>
        <strain evidence="5 6">A10</strain>
    </source>
</reference>
<comment type="caution">
    <text evidence="5">The sequence shown here is derived from an EMBL/GenBank/DDBJ whole genome shotgun (WGS) entry which is preliminary data.</text>
</comment>
<feature type="domain" description="TraK N-terminal" evidence="3">
    <location>
        <begin position="34"/>
        <end position="119"/>
    </location>
</feature>
<dbReference type="Proteomes" id="UP000234667">
    <property type="component" value="Unassembled WGS sequence"/>
</dbReference>
<dbReference type="Pfam" id="PF06586">
    <property type="entry name" value="TraK_N"/>
    <property type="match status" value="1"/>
</dbReference>
<protein>
    <submittedName>
        <fullName evidence="5">Type-F conjugative transfer system secretin TraK</fullName>
    </submittedName>
</protein>
<dbReference type="InterPro" id="IPR014126">
    <property type="entry name" value="TraK_Ftype"/>
</dbReference>
<evidence type="ECO:0000259" key="3">
    <source>
        <dbReference type="Pfam" id="PF06586"/>
    </source>
</evidence>
<name>A0A2J5QC00_9ENTR</name>
<evidence type="ECO:0000256" key="1">
    <source>
        <dbReference type="SAM" id="MobiDB-lite"/>
    </source>
</evidence>
<evidence type="ECO:0000256" key="2">
    <source>
        <dbReference type="SAM" id="SignalP"/>
    </source>
</evidence>
<dbReference type="Pfam" id="PF23536">
    <property type="entry name" value="TraK_C"/>
    <property type="match status" value="1"/>
</dbReference>
<accession>A0A2J5QC00</accession>
<gene>
    <name evidence="5" type="primary">traK</name>
    <name evidence="5" type="ORF">CWN49_00405</name>
</gene>
<evidence type="ECO:0000313" key="5">
    <source>
        <dbReference type="EMBL" id="PLO75618.1"/>
    </source>
</evidence>
<dbReference type="InterPro" id="IPR010563">
    <property type="entry name" value="TraK_N"/>
</dbReference>